<dbReference type="Gene3D" id="3.20.20.70">
    <property type="entry name" value="Aldolase class I"/>
    <property type="match status" value="1"/>
</dbReference>
<evidence type="ECO:0000256" key="1">
    <source>
        <dbReference type="ARBA" id="ARBA00023270"/>
    </source>
</evidence>
<dbReference type="SUPFAM" id="SSF51569">
    <property type="entry name" value="Aldolase"/>
    <property type="match status" value="1"/>
</dbReference>
<proteinExistence type="predicted"/>
<dbReference type="EMBL" id="MSKK01000019">
    <property type="protein sequence ID" value="OLO47039.1"/>
    <property type="molecule type" value="Genomic_DNA"/>
</dbReference>
<keyword evidence="1" id="KW-0704">Schiff base</keyword>
<dbReference type="AlphaFoldDB" id="A0A1Q8VG14"/>
<sequence>MKRTIFLDSASLRDIAYAEEVGCVGGITMNPSLLAREHVVDVIDHLRNIVHMFSGTIMYQPIALENGYLEDAQRALELDSERICIKVPPLARYMPIARRLKTDGYAVALTAVTTGEQIAIAGAINANYIIPYVDRAANDHRGSDNIVNEIMTYGTGDIPVIAASVKTMQQLSECYFQGAYAVSTSMKVIEELLSEDMAIEAMQSFDLEYNHD</sequence>
<dbReference type="InterPro" id="IPR013785">
    <property type="entry name" value="Aldolase_TIM"/>
</dbReference>
<evidence type="ECO:0008006" key="6">
    <source>
        <dbReference type="Google" id="ProtNLM"/>
    </source>
</evidence>
<gene>
    <name evidence="3" type="ORF">BKH30_07080</name>
    <name evidence="2" type="ORF">BKH31_05675</name>
</gene>
<name>A0A1Q8VG14_9ACTO</name>
<comment type="caution">
    <text evidence="2">The sequence shown here is derived from an EMBL/GenBank/DDBJ whole genome shotgun (WGS) entry which is preliminary data.</text>
</comment>
<protein>
    <recommendedName>
        <fullName evidence="6">Transaldolase</fullName>
    </recommendedName>
</protein>
<dbReference type="OrthoDB" id="9807051at2"/>
<evidence type="ECO:0000313" key="3">
    <source>
        <dbReference type="EMBL" id="OLO52289.1"/>
    </source>
</evidence>
<dbReference type="Proteomes" id="UP000186471">
    <property type="component" value="Unassembled WGS sequence"/>
</dbReference>
<evidence type="ECO:0000313" key="5">
    <source>
        <dbReference type="Proteomes" id="UP000186855"/>
    </source>
</evidence>
<dbReference type="GO" id="GO:0005975">
    <property type="term" value="P:carbohydrate metabolic process"/>
    <property type="evidence" value="ECO:0007669"/>
    <property type="project" value="InterPro"/>
</dbReference>
<accession>A0A1Q8VG14</accession>
<dbReference type="Pfam" id="PF00923">
    <property type="entry name" value="TAL_FSA"/>
    <property type="match status" value="1"/>
</dbReference>
<dbReference type="EMBL" id="MSKI01000070">
    <property type="protein sequence ID" value="OLO52289.1"/>
    <property type="molecule type" value="Genomic_DNA"/>
</dbReference>
<evidence type="ECO:0000313" key="2">
    <source>
        <dbReference type="EMBL" id="OLO47039.1"/>
    </source>
</evidence>
<dbReference type="InterPro" id="IPR001585">
    <property type="entry name" value="TAL/FSA"/>
</dbReference>
<evidence type="ECO:0000313" key="4">
    <source>
        <dbReference type="Proteomes" id="UP000186471"/>
    </source>
</evidence>
<organism evidence="2 4">
    <name type="scientific">Actinomyces oris</name>
    <dbReference type="NCBI Taxonomy" id="544580"/>
    <lineage>
        <taxon>Bacteria</taxon>
        <taxon>Bacillati</taxon>
        <taxon>Actinomycetota</taxon>
        <taxon>Actinomycetes</taxon>
        <taxon>Actinomycetales</taxon>
        <taxon>Actinomycetaceae</taxon>
        <taxon>Actinomyces</taxon>
    </lineage>
</organism>
<reference evidence="4 5" key="1">
    <citation type="submission" date="2016-12" db="EMBL/GenBank/DDBJ databases">
        <title>Genomic comparison of strains in the 'Actinomyces naeslundii' group.</title>
        <authorList>
            <person name="Mughal S.R."/>
            <person name="Do T."/>
            <person name="Gilbert S.C."/>
            <person name="Witherden E.A."/>
            <person name="Didelot X."/>
            <person name="Beighton D."/>
        </authorList>
    </citation>
    <scope>NUCLEOTIDE SEQUENCE [LARGE SCALE GENOMIC DNA]</scope>
    <source>
        <strain evidence="2 4">R21091</strain>
        <strain evidence="3 5">S24V</strain>
    </source>
</reference>
<dbReference type="Proteomes" id="UP000186855">
    <property type="component" value="Unassembled WGS sequence"/>
</dbReference>